<dbReference type="Gene3D" id="3.90.550.10">
    <property type="entry name" value="Spore Coat Polysaccharide Biosynthesis Protein SpsA, Chain A"/>
    <property type="match status" value="1"/>
</dbReference>
<sequence length="195" mass="21551">MQRWLVVMAKAPRAYAVKSRLAKDIGAAEATRFYRVVLNGLVRRVAGDPHWQTVLAVAPDRCTREPVWPPGVAVTAQGRGDLGRRMQRVMEALPPGPAIIVGSDIPTIRPPHLREAFRLLDRNDVVIGPAEDGGYWLVGLKRRPVVARIFAGVRWSTPHALADTLSNCRRLSVATAATLPDVDGVDDWQRWRRGG</sequence>
<dbReference type="Pfam" id="PF09837">
    <property type="entry name" value="DUF2064"/>
    <property type="match status" value="1"/>
</dbReference>
<dbReference type="NCBIfam" id="TIGR04282">
    <property type="entry name" value="glyco_like_cofC"/>
    <property type="match status" value="1"/>
</dbReference>
<evidence type="ECO:0000313" key="2">
    <source>
        <dbReference type="Proteomes" id="UP001378188"/>
    </source>
</evidence>
<name>A0AAW9RN56_9HYPH</name>
<comment type="caution">
    <text evidence="1">The sequence shown here is derived from an EMBL/GenBank/DDBJ whole genome shotgun (WGS) entry which is preliminary data.</text>
</comment>
<dbReference type="Proteomes" id="UP001378188">
    <property type="component" value="Unassembled WGS sequence"/>
</dbReference>
<protein>
    <submittedName>
        <fullName evidence="1">TIGR04282 family arsenosugar biosynthesis glycosyltransferase</fullName>
    </submittedName>
</protein>
<dbReference type="InterPro" id="IPR018641">
    <property type="entry name" value="Trfase_1_rSAM/seldom-assoc"/>
</dbReference>
<dbReference type="InterPro" id="IPR029044">
    <property type="entry name" value="Nucleotide-diphossugar_trans"/>
</dbReference>
<accession>A0AAW9RN56</accession>
<reference evidence="1 2" key="1">
    <citation type="submission" date="2024-02" db="EMBL/GenBank/DDBJ databases">
        <title>Genome analysis and characterization of Microbaculum marinisediminis sp. nov., isolated from marine sediment.</title>
        <authorList>
            <person name="Du Z.-J."/>
            <person name="Ye Y.-Q."/>
            <person name="Zhang Z.-R."/>
            <person name="Yuan S.-M."/>
            <person name="Zhang X.-Y."/>
        </authorList>
    </citation>
    <scope>NUCLEOTIDE SEQUENCE [LARGE SCALE GENOMIC DNA]</scope>
    <source>
        <strain evidence="1 2">SDUM1044001</strain>
    </source>
</reference>
<dbReference type="SUPFAM" id="SSF53448">
    <property type="entry name" value="Nucleotide-diphospho-sugar transferases"/>
    <property type="match status" value="1"/>
</dbReference>
<keyword evidence="2" id="KW-1185">Reference proteome</keyword>
<dbReference type="RefSeq" id="WP_340329425.1">
    <property type="nucleotide sequence ID" value="NZ_JAZHOF010000003.1"/>
</dbReference>
<organism evidence="1 2">
    <name type="scientific">Microbaculum marinum</name>
    <dbReference type="NCBI Taxonomy" id="1764581"/>
    <lineage>
        <taxon>Bacteria</taxon>
        <taxon>Pseudomonadati</taxon>
        <taxon>Pseudomonadota</taxon>
        <taxon>Alphaproteobacteria</taxon>
        <taxon>Hyphomicrobiales</taxon>
        <taxon>Tepidamorphaceae</taxon>
        <taxon>Microbaculum</taxon>
    </lineage>
</organism>
<evidence type="ECO:0000313" key="1">
    <source>
        <dbReference type="EMBL" id="MEJ8571733.1"/>
    </source>
</evidence>
<dbReference type="PANTHER" id="PTHR36529">
    <property type="entry name" value="SLL1095 PROTEIN"/>
    <property type="match status" value="1"/>
</dbReference>
<gene>
    <name evidence="1" type="ORF">V3328_09635</name>
</gene>
<dbReference type="EMBL" id="JAZHOF010000003">
    <property type="protein sequence ID" value="MEJ8571733.1"/>
    <property type="molecule type" value="Genomic_DNA"/>
</dbReference>
<dbReference type="AlphaFoldDB" id="A0AAW9RN56"/>
<proteinExistence type="predicted"/>
<dbReference type="PANTHER" id="PTHR36529:SF1">
    <property type="entry name" value="GLYCOSYLTRANSFERASE"/>
    <property type="match status" value="1"/>
</dbReference>